<comment type="caution">
    <text evidence="1">The sequence shown here is derived from an EMBL/GenBank/DDBJ whole genome shotgun (WGS) entry which is preliminary data.</text>
</comment>
<evidence type="ECO:0000313" key="1">
    <source>
        <dbReference type="EMBL" id="GBM22765.1"/>
    </source>
</evidence>
<accession>A0A4Y2E4K8</accession>
<evidence type="ECO:0000313" key="2">
    <source>
        <dbReference type="Proteomes" id="UP000499080"/>
    </source>
</evidence>
<dbReference type="EMBL" id="BGPR01000486">
    <property type="protein sequence ID" value="GBM22765.1"/>
    <property type="molecule type" value="Genomic_DNA"/>
</dbReference>
<name>A0A4Y2E4K8_ARAVE</name>
<sequence length="96" mass="11149">MPLFLHLIRRFLTLTRYSLTMVLSKLNRLDFLTKTISVPVGNQWVQFYIMPKSVSFGKVTWNCGHGWKDNCKLDEITTRQKPCHSDCGATLEKRTS</sequence>
<gene>
    <name evidence="1" type="ORF">AVEN_196129_1</name>
</gene>
<protein>
    <submittedName>
        <fullName evidence="1">Uncharacterized protein</fullName>
    </submittedName>
</protein>
<dbReference type="Proteomes" id="UP000499080">
    <property type="component" value="Unassembled WGS sequence"/>
</dbReference>
<reference evidence="1 2" key="1">
    <citation type="journal article" date="2019" name="Sci. Rep.">
        <title>Orb-weaving spider Araneus ventricosus genome elucidates the spidroin gene catalogue.</title>
        <authorList>
            <person name="Kono N."/>
            <person name="Nakamura H."/>
            <person name="Ohtoshi R."/>
            <person name="Moran D.A.P."/>
            <person name="Shinohara A."/>
            <person name="Yoshida Y."/>
            <person name="Fujiwara M."/>
            <person name="Mori M."/>
            <person name="Tomita M."/>
            <person name="Arakawa K."/>
        </authorList>
    </citation>
    <scope>NUCLEOTIDE SEQUENCE [LARGE SCALE GENOMIC DNA]</scope>
</reference>
<keyword evidence="2" id="KW-1185">Reference proteome</keyword>
<dbReference type="AlphaFoldDB" id="A0A4Y2E4K8"/>
<proteinExistence type="predicted"/>
<organism evidence="1 2">
    <name type="scientific">Araneus ventricosus</name>
    <name type="common">Orbweaver spider</name>
    <name type="synonym">Epeira ventricosa</name>
    <dbReference type="NCBI Taxonomy" id="182803"/>
    <lineage>
        <taxon>Eukaryota</taxon>
        <taxon>Metazoa</taxon>
        <taxon>Ecdysozoa</taxon>
        <taxon>Arthropoda</taxon>
        <taxon>Chelicerata</taxon>
        <taxon>Arachnida</taxon>
        <taxon>Araneae</taxon>
        <taxon>Araneomorphae</taxon>
        <taxon>Entelegynae</taxon>
        <taxon>Araneoidea</taxon>
        <taxon>Araneidae</taxon>
        <taxon>Araneus</taxon>
    </lineage>
</organism>